<dbReference type="InterPro" id="IPR015943">
    <property type="entry name" value="WD40/YVTN_repeat-like_dom_sf"/>
</dbReference>
<dbReference type="Proteomes" id="UP000023152">
    <property type="component" value="Unassembled WGS sequence"/>
</dbReference>
<evidence type="ECO:0000256" key="2">
    <source>
        <dbReference type="ARBA" id="ARBA00022737"/>
    </source>
</evidence>
<evidence type="ECO:0000256" key="1">
    <source>
        <dbReference type="ARBA" id="ARBA00022574"/>
    </source>
</evidence>
<dbReference type="InterPro" id="IPR019775">
    <property type="entry name" value="WD40_repeat_CS"/>
</dbReference>
<dbReference type="SMART" id="SM00320">
    <property type="entry name" value="WD40"/>
    <property type="match status" value="2"/>
</dbReference>
<comment type="caution">
    <text evidence="4">The sequence shown here is derived from an EMBL/GenBank/DDBJ whole genome shotgun (WGS) entry which is preliminary data.</text>
</comment>
<accession>X6P588</accession>
<name>X6P588_RETFI</name>
<keyword evidence="2" id="KW-0677">Repeat</keyword>
<evidence type="ECO:0000313" key="4">
    <source>
        <dbReference type="EMBL" id="ETO33254.1"/>
    </source>
</evidence>
<reference evidence="4 5" key="1">
    <citation type="journal article" date="2013" name="Curr. Biol.">
        <title>The Genome of the Foraminiferan Reticulomyxa filosa.</title>
        <authorList>
            <person name="Glockner G."/>
            <person name="Hulsmann N."/>
            <person name="Schleicher M."/>
            <person name="Noegel A.A."/>
            <person name="Eichinger L."/>
            <person name="Gallinger C."/>
            <person name="Pawlowski J."/>
            <person name="Sierra R."/>
            <person name="Euteneuer U."/>
            <person name="Pillet L."/>
            <person name="Moustafa A."/>
            <person name="Platzer M."/>
            <person name="Groth M."/>
            <person name="Szafranski K."/>
            <person name="Schliwa M."/>
        </authorList>
    </citation>
    <scope>NUCLEOTIDE SEQUENCE [LARGE SCALE GENOMIC DNA]</scope>
</reference>
<dbReference type="Pfam" id="PF00400">
    <property type="entry name" value="WD40"/>
    <property type="match status" value="3"/>
</dbReference>
<dbReference type="PANTHER" id="PTHR19846:SF0">
    <property type="entry name" value="PRE-MRNA PROCESSING FACTOR 4"/>
    <property type="match status" value="1"/>
</dbReference>
<dbReference type="EMBL" id="ASPP01003544">
    <property type="protein sequence ID" value="ETO33254.1"/>
    <property type="molecule type" value="Genomic_DNA"/>
</dbReference>
<dbReference type="PROSITE" id="PS50082">
    <property type="entry name" value="WD_REPEATS_2"/>
    <property type="match status" value="2"/>
</dbReference>
<protein>
    <submittedName>
        <fullName evidence="4">Uncharacterized protein</fullName>
    </submittedName>
</protein>
<evidence type="ECO:0000256" key="3">
    <source>
        <dbReference type="PROSITE-ProRule" id="PRU00221"/>
    </source>
</evidence>
<dbReference type="GO" id="GO:0030621">
    <property type="term" value="F:U4 snRNA binding"/>
    <property type="evidence" value="ECO:0007669"/>
    <property type="project" value="TreeGrafter"/>
</dbReference>
<dbReference type="PROSITE" id="PS50294">
    <property type="entry name" value="WD_REPEATS_REGION"/>
    <property type="match status" value="1"/>
</dbReference>
<sequence length="244" mass="28438">MLRIINKFKHSMDTQMMYKAIRFWDFKHNQQLQIFNEHASSVYGIEFSQFKMVDIYSLNILNGHEDSVCCVDISPLQSNNNDNKSNNIGVISGNDIQFVLDHLIKRFEYGILKQQNDRLYGSNELLNTVLSGSFDKSVRLWDIRSGQQIQVFNGHEYTVYTVEYSPFVIDNKEIGCSSNVICSGSYDNTIRFWDIRSNKNKLYVIKGDKKEDGVMCFKFVLSKRKKITISKNQMIIVMLIYIMV</sequence>
<dbReference type="AlphaFoldDB" id="X6P588"/>
<feature type="repeat" description="WD" evidence="3">
    <location>
        <begin position="129"/>
        <end position="151"/>
    </location>
</feature>
<dbReference type="SUPFAM" id="SSF50978">
    <property type="entry name" value="WD40 repeat-like"/>
    <property type="match status" value="1"/>
</dbReference>
<evidence type="ECO:0000313" key="5">
    <source>
        <dbReference type="Proteomes" id="UP000023152"/>
    </source>
</evidence>
<organism evidence="4 5">
    <name type="scientific">Reticulomyxa filosa</name>
    <dbReference type="NCBI Taxonomy" id="46433"/>
    <lineage>
        <taxon>Eukaryota</taxon>
        <taxon>Sar</taxon>
        <taxon>Rhizaria</taxon>
        <taxon>Retaria</taxon>
        <taxon>Foraminifera</taxon>
        <taxon>Monothalamids</taxon>
        <taxon>Reticulomyxidae</taxon>
        <taxon>Reticulomyxa</taxon>
    </lineage>
</organism>
<keyword evidence="5" id="KW-1185">Reference proteome</keyword>
<proteinExistence type="predicted"/>
<gene>
    <name evidence="4" type="ORF">RFI_03853</name>
</gene>
<dbReference type="Gene3D" id="2.130.10.10">
    <property type="entry name" value="YVTN repeat-like/Quinoprotein amine dehydrogenase"/>
    <property type="match status" value="2"/>
</dbReference>
<dbReference type="PANTHER" id="PTHR19846">
    <property type="entry name" value="WD40 REPEAT PROTEIN"/>
    <property type="match status" value="1"/>
</dbReference>
<feature type="repeat" description="WD" evidence="3">
    <location>
        <begin position="152"/>
        <end position="203"/>
    </location>
</feature>
<dbReference type="InterPro" id="IPR036322">
    <property type="entry name" value="WD40_repeat_dom_sf"/>
</dbReference>
<dbReference type="GO" id="GO:0017070">
    <property type="term" value="F:U6 snRNA binding"/>
    <property type="evidence" value="ECO:0007669"/>
    <property type="project" value="TreeGrafter"/>
</dbReference>
<dbReference type="GO" id="GO:0046540">
    <property type="term" value="C:U4/U6 x U5 tri-snRNP complex"/>
    <property type="evidence" value="ECO:0007669"/>
    <property type="project" value="TreeGrafter"/>
</dbReference>
<dbReference type="PROSITE" id="PS00678">
    <property type="entry name" value="WD_REPEATS_1"/>
    <property type="match status" value="2"/>
</dbReference>
<dbReference type="InterPro" id="IPR001680">
    <property type="entry name" value="WD40_rpt"/>
</dbReference>
<keyword evidence="1 3" id="KW-0853">WD repeat</keyword>
<dbReference type="GO" id="GO:0000398">
    <property type="term" value="P:mRNA splicing, via spliceosome"/>
    <property type="evidence" value="ECO:0007669"/>
    <property type="project" value="TreeGrafter"/>
</dbReference>